<keyword evidence="7" id="KW-0067">ATP-binding</keyword>
<reference evidence="14" key="1">
    <citation type="submission" date="2009-08" db="EMBL/GenBank/DDBJ databases">
        <title>The complete genome of Chitinophaga pinensis DSM 2588.</title>
        <authorList>
            <consortium name="US DOE Joint Genome Institute (JGI-PGF)"/>
            <person name="Lucas S."/>
            <person name="Copeland A."/>
            <person name="Lapidus A."/>
            <person name="Glavina del Rio T."/>
            <person name="Dalin E."/>
            <person name="Tice H."/>
            <person name="Bruce D."/>
            <person name="Goodwin L."/>
            <person name="Pitluck S."/>
            <person name="Kyrpides N."/>
            <person name="Mavromatis K."/>
            <person name="Ivanova N."/>
            <person name="Mikhailova N."/>
            <person name="Sims D."/>
            <person name="Meinche L."/>
            <person name="Brettin T."/>
            <person name="Detter J.C."/>
            <person name="Han C."/>
            <person name="Larimer F."/>
            <person name="Land M."/>
            <person name="Hauser L."/>
            <person name="Markowitz V."/>
            <person name="Cheng J.-F."/>
            <person name="Hugenholtz P."/>
            <person name="Woyke T."/>
            <person name="Wu D."/>
            <person name="Spring S."/>
            <person name="Klenk H.-P."/>
            <person name="Eisen J.A."/>
        </authorList>
    </citation>
    <scope>NUCLEOTIDE SEQUENCE [LARGE SCALE GENOMIC DNA]</scope>
    <source>
        <strain evidence="14">ATCC 43595 / DSM 2588 / LMG 13176 / NBRC 15968 / NCIMB 11800 / UQM 2034</strain>
    </source>
</reference>
<name>A0A979GX95_CHIPD</name>
<feature type="coiled-coil region" evidence="9">
    <location>
        <begin position="507"/>
        <end position="541"/>
    </location>
</feature>
<evidence type="ECO:0000313" key="13">
    <source>
        <dbReference type="EMBL" id="ACU62286.1"/>
    </source>
</evidence>
<comment type="catalytic activity">
    <reaction evidence="1">
        <text>ATP + protein L-histidine = ADP + protein N-phospho-L-histidine.</text>
        <dbReference type="EC" id="2.7.13.3"/>
    </reaction>
</comment>
<dbReference type="InterPro" id="IPR019734">
    <property type="entry name" value="TPR_rpt"/>
</dbReference>
<sequence>MSGIRYILSISFLLLTVCGRSHATVFLSGEDERSAAIATIHTLWQQGDRILAKPHPLTADCDSAKHISQKMATLSRRFNYDQGLGLSQQLMSAALRYNNQGNEAIAYAMEAVDILSKAGTEKQKADAFIELAGCYSNADTDLPVKISLYEKGARSYHQLGDKVREAALLEMIGDLYQLKKDYTTALSRLKQSLALYQSAGFQRLQGVYALIGTVCNEQNNFVEGLRYNMLAVQTGEQVKDTSQLMATVYHRLGMSYHSINYTRQALEYYKKALLLAYQLNDSAAVQNYQLNIAELFIKTGKYKESIDTLNVAVNYHPITEADDLSYVYRQYLRLYLALHDYHKANTWYQKILQLYNSDKASAYEKTVSSAYLSLYLVETGRFREAATYLNSAATQQISSVQGNAMLERLRYRTDSALGNLAGAIAHFQQYTVLSDSLNSVAQTRQLGQLQLQFETEEKDKDILLLTQKSQLQASSLEKEIMIRYLIIGGILVLIVFLVLVYNRYRSNKRTNIKLEGQQLEINEQNETLKALLDEKEWLLKEIHHRVKNNLQIIISLLNTQSQYLNNEDALAAIRNSQQRMYSMSLIHQRLYQTENLGKIDMNWYIPEMITYIRDSLDTNAHITFKVDSDHVALDVAEAVPLGLILNEAVSNALKYAFPHQTKGNIEISFKATQDGNCFLDISDNGVGIPEGKNIAESASLGMSLMQGLSLQLDGTFTLSDNHPGVSITVAFRCKEFISNENIHTHT</sequence>
<dbReference type="InterPro" id="IPR011990">
    <property type="entry name" value="TPR-like_helical_dom_sf"/>
</dbReference>
<keyword evidence="6 13" id="KW-0418">Kinase</keyword>
<dbReference type="InterPro" id="IPR003594">
    <property type="entry name" value="HATPase_dom"/>
</dbReference>
<dbReference type="Pfam" id="PF02518">
    <property type="entry name" value="HATPase_c"/>
    <property type="match status" value="1"/>
</dbReference>
<evidence type="ECO:0000256" key="10">
    <source>
        <dbReference type="SAM" id="Phobius"/>
    </source>
</evidence>
<evidence type="ECO:0000256" key="6">
    <source>
        <dbReference type="ARBA" id="ARBA00022777"/>
    </source>
</evidence>
<dbReference type="SMART" id="SM00387">
    <property type="entry name" value="HATPase_c"/>
    <property type="match status" value="1"/>
</dbReference>
<proteinExistence type="predicted"/>
<keyword evidence="10" id="KW-0812">Transmembrane</keyword>
<evidence type="ECO:0000256" key="5">
    <source>
        <dbReference type="ARBA" id="ARBA00022741"/>
    </source>
</evidence>
<dbReference type="Gene3D" id="1.25.40.10">
    <property type="entry name" value="Tetratricopeptide repeat domain"/>
    <property type="match status" value="2"/>
</dbReference>
<dbReference type="SUPFAM" id="SSF55874">
    <property type="entry name" value="ATPase domain of HSP90 chaperone/DNA topoisomerase II/histidine kinase"/>
    <property type="match status" value="1"/>
</dbReference>
<dbReference type="GO" id="GO:0005524">
    <property type="term" value="F:ATP binding"/>
    <property type="evidence" value="ECO:0007669"/>
    <property type="project" value="UniProtKB-KW"/>
</dbReference>
<evidence type="ECO:0000256" key="2">
    <source>
        <dbReference type="ARBA" id="ARBA00012438"/>
    </source>
</evidence>
<organism evidence="13 14">
    <name type="scientific">Chitinophaga pinensis (strain ATCC 43595 / DSM 2588 / LMG 13176 / NBRC 15968 / NCIMB 11800 / UQM 2034)</name>
    <dbReference type="NCBI Taxonomy" id="485918"/>
    <lineage>
        <taxon>Bacteria</taxon>
        <taxon>Pseudomonadati</taxon>
        <taxon>Bacteroidota</taxon>
        <taxon>Chitinophagia</taxon>
        <taxon>Chitinophagales</taxon>
        <taxon>Chitinophagaceae</taxon>
        <taxon>Chitinophaga</taxon>
    </lineage>
</organism>
<evidence type="ECO:0000259" key="12">
    <source>
        <dbReference type="SMART" id="SM00387"/>
    </source>
</evidence>
<dbReference type="Proteomes" id="UP000002215">
    <property type="component" value="Chromosome"/>
</dbReference>
<dbReference type="AlphaFoldDB" id="A0A979GX95"/>
<feature type="repeat" description="TPR" evidence="8">
    <location>
        <begin position="246"/>
        <end position="279"/>
    </location>
</feature>
<keyword evidence="3" id="KW-0597">Phosphoprotein</keyword>
<gene>
    <name evidence="13" type="ordered locus">Cpin_4852</name>
</gene>
<dbReference type="Pfam" id="PF13181">
    <property type="entry name" value="TPR_8"/>
    <property type="match status" value="1"/>
</dbReference>
<dbReference type="PANTHER" id="PTHR41523:SF8">
    <property type="entry name" value="ETHYLENE RESPONSE SENSOR PROTEIN"/>
    <property type="match status" value="1"/>
</dbReference>
<keyword evidence="4" id="KW-0808">Transferase</keyword>
<accession>A0A979GX95</accession>
<reference evidence="13 14" key="2">
    <citation type="journal article" date="2010" name="Stand. Genomic Sci.">
        <title>Complete genome sequence of Chitinophaga pinensis type strain (UQM 2034).</title>
        <authorList>
            <person name="Glavina Del Rio T."/>
            <person name="Abt B."/>
            <person name="Spring S."/>
            <person name="Lapidus A."/>
            <person name="Nolan M."/>
            <person name="Tice H."/>
            <person name="Copeland A."/>
            <person name="Cheng J.F."/>
            <person name="Chen F."/>
            <person name="Bruce D."/>
            <person name="Goodwin L."/>
            <person name="Pitluck S."/>
            <person name="Ivanova N."/>
            <person name="Mavromatis K."/>
            <person name="Mikhailova N."/>
            <person name="Pati A."/>
            <person name="Chen A."/>
            <person name="Palaniappan K."/>
            <person name="Land M."/>
            <person name="Hauser L."/>
            <person name="Chang Y.J."/>
            <person name="Jeffries C.D."/>
            <person name="Chain P."/>
            <person name="Saunders E."/>
            <person name="Detter J.C."/>
            <person name="Brettin T."/>
            <person name="Rohde M."/>
            <person name="Goker M."/>
            <person name="Bristow J."/>
            <person name="Eisen J.A."/>
            <person name="Markowitz V."/>
            <person name="Hugenholtz P."/>
            <person name="Kyrpides N.C."/>
            <person name="Klenk H.P."/>
            <person name="Lucas S."/>
        </authorList>
    </citation>
    <scope>NUCLEOTIDE SEQUENCE [LARGE SCALE GENOMIC DNA]</scope>
    <source>
        <strain evidence="14">ATCC 43595 / DSM 2588 / LMG 13176 / NBRC 15968 / NCIMB 11800 / UQM 2034</strain>
    </source>
</reference>
<dbReference type="Gene3D" id="3.30.450.20">
    <property type="entry name" value="PAS domain"/>
    <property type="match status" value="1"/>
</dbReference>
<keyword evidence="9" id="KW-0175">Coiled coil</keyword>
<keyword evidence="10" id="KW-1133">Transmembrane helix</keyword>
<evidence type="ECO:0000256" key="3">
    <source>
        <dbReference type="ARBA" id="ARBA00022553"/>
    </source>
</evidence>
<dbReference type="PANTHER" id="PTHR41523">
    <property type="entry name" value="TWO-COMPONENT SYSTEM SENSOR PROTEIN"/>
    <property type="match status" value="1"/>
</dbReference>
<evidence type="ECO:0000256" key="8">
    <source>
        <dbReference type="PROSITE-ProRule" id="PRU00339"/>
    </source>
</evidence>
<dbReference type="Gene3D" id="3.30.565.10">
    <property type="entry name" value="Histidine kinase-like ATPase, C-terminal domain"/>
    <property type="match status" value="1"/>
</dbReference>
<dbReference type="RefSeq" id="WP_012792454.1">
    <property type="nucleotide sequence ID" value="NC_013132.1"/>
</dbReference>
<evidence type="ECO:0000256" key="7">
    <source>
        <dbReference type="ARBA" id="ARBA00022840"/>
    </source>
</evidence>
<evidence type="ECO:0000256" key="11">
    <source>
        <dbReference type="SAM" id="SignalP"/>
    </source>
</evidence>
<dbReference type="OrthoDB" id="1223659at2"/>
<dbReference type="EMBL" id="CP001699">
    <property type="protein sequence ID" value="ACU62286.1"/>
    <property type="molecule type" value="Genomic_DNA"/>
</dbReference>
<evidence type="ECO:0000256" key="1">
    <source>
        <dbReference type="ARBA" id="ARBA00000085"/>
    </source>
</evidence>
<keyword evidence="10" id="KW-0472">Membrane</keyword>
<dbReference type="SMART" id="SM00028">
    <property type="entry name" value="TPR"/>
    <property type="match status" value="3"/>
</dbReference>
<dbReference type="SUPFAM" id="SSF48452">
    <property type="entry name" value="TPR-like"/>
    <property type="match status" value="2"/>
</dbReference>
<dbReference type="EC" id="2.7.13.3" evidence="2"/>
<evidence type="ECO:0000256" key="9">
    <source>
        <dbReference type="SAM" id="Coils"/>
    </source>
</evidence>
<dbReference type="InterPro" id="IPR036890">
    <property type="entry name" value="HATPase_C_sf"/>
</dbReference>
<keyword evidence="11" id="KW-0732">Signal</keyword>
<dbReference type="PROSITE" id="PS50005">
    <property type="entry name" value="TPR"/>
    <property type="match status" value="1"/>
</dbReference>
<dbReference type="KEGG" id="cpi:Cpin_4852"/>
<keyword evidence="5" id="KW-0547">Nucleotide-binding</keyword>
<dbReference type="Pfam" id="PF07568">
    <property type="entry name" value="HisKA_2"/>
    <property type="match status" value="1"/>
</dbReference>
<protein>
    <recommendedName>
        <fullName evidence="2">histidine kinase</fullName>
        <ecNumber evidence="2">2.7.13.3</ecNumber>
    </recommendedName>
</protein>
<feature type="signal peptide" evidence="11">
    <location>
        <begin position="1"/>
        <end position="23"/>
    </location>
</feature>
<feature type="transmembrane region" description="Helical" evidence="10">
    <location>
        <begin position="481"/>
        <end position="501"/>
    </location>
</feature>
<keyword evidence="8" id="KW-0802">TPR repeat</keyword>
<feature type="chain" id="PRO_5037869461" description="histidine kinase" evidence="11">
    <location>
        <begin position="24"/>
        <end position="746"/>
    </location>
</feature>
<evidence type="ECO:0000313" key="14">
    <source>
        <dbReference type="Proteomes" id="UP000002215"/>
    </source>
</evidence>
<evidence type="ECO:0000256" key="4">
    <source>
        <dbReference type="ARBA" id="ARBA00022679"/>
    </source>
</evidence>
<dbReference type="InterPro" id="IPR011495">
    <property type="entry name" value="Sig_transdc_His_kin_sub2_dim/P"/>
</dbReference>
<dbReference type="GO" id="GO:0004673">
    <property type="term" value="F:protein histidine kinase activity"/>
    <property type="evidence" value="ECO:0007669"/>
    <property type="project" value="UniProtKB-EC"/>
</dbReference>
<feature type="domain" description="Histidine kinase/HSP90-like ATPase" evidence="12">
    <location>
        <begin position="636"/>
        <end position="735"/>
    </location>
</feature>